<dbReference type="EMBL" id="BN001306">
    <property type="protein sequence ID" value="CBF84148.1"/>
    <property type="molecule type" value="Genomic_DNA"/>
</dbReference>
<protein>
    <submittedName>
        <fullName evidence="1">Uncharacterized protein</fullName>
    </submittedName>
</protein>
<name>Q5B9Q8_EMENI</name>
<evidence type="ECO:0000313" key="2">
    <source>
        <dbReference type="Proteomes" id="UP000000560"/>
    </source>
</evidence>
<dbReference type="KEGG" id="ani:ANIA_02722"/>
<reference evidence="2" key="2">
    <citation type="journal article" date="2009" name="Fungal Genet. Biol.">
        <title>The 2008 update of the Aspergillus nidulans genome annotation: a community effort.</title>
        <authorList>
            <person name="Wortman J.R."/>
            <person name="Gilsenan J.M."/>
            <person name="Joardar V."/>
            <person name="Deegan J."/>
            <person name="Clutterbuck J."/>
            <person name="Andersen M.R."/>
            <person name="Archer D."/>
            <person name="Bencina M."/>
            <person name="Braus G."/>
            <person name="Coutinho P."/>
            <person name="von Dohren H."/>
            <person name="Doonan J."/>
            <person name="Driessen A.J."/>
            <person name="Durek P."/>
            <person name="Espeso E."/>
            <person name="Fekete E."/>
            <person name="Flipphi M."/>
            <person name="Estrada C.G."/>
            <person name="Geysens S."/>
            <person name="Goldman G."/>
            <person name="de Groot P.W."/>
            <person name="Hansen K."/>
            <person name="Harris S.D."/>
            <person name="Heinekamp T."/>
            <person name="Helmstaedt K."/>
            <person name="Henrissat B."/>
            <person name="Hofmann G."/>
            <person name="Homan T."/>
            <person name="Horio T."/>
            <person name="Horiuchi H."/>
            <person name="James S."/>
            <person name="Jones M."/>
            <person name="Karaffa L."/>
            <person name="Karanyi Z."/>
            <person name="Kato M."/>
            <person name="Keller N."/>
            <person name="Kelly D.E."/>
            <person name="Kiel J.A."/>
            <person name="Kim J.M."/>
            <person name="van der Klei I.J."/>
            <person name="Klis F.M."/>
            <person name="Kovalchuk A."/>
            <person name="Krasevec N."/>
            <person name="Kubicek C.P."/>
            <person name="Liu B."/>
            <person name="Maccabe A."/>
            <person name="Meyer V."/>
            <person name="Mirabito P."/>
            <person name="Miskei M."/>
            <person name="Mos M."/>
            <person name="Mullins J."/>
            <person name="Nelson D.R."/>
            <person name="Nielsen J."/>
            <person name="Oakley B.R."/>
            <person name="Osmani S.A."/>
            <person name="Pakula T."/>
            <person name="Paszewski A."/>
            <person name="Paulsen I."/>
            <person name="Pilsyk S."/>
            <person name="Pocsi I."/>
            <person name="Punt P.J."/>
            <person name="Ram A.F."/>
            <person name="Ren Q."/>
            <person name="Robellet X."/>
            <person name="Robson G."/>
            <person name="Seiboth B."/>
            <person name="van Solingen P."/>
            <person name="Specht T."/>
            <person name="Sun J."/>
            <person name="Taheri-Talesh N."/>
            <person name="Takeshita N."/>
            <person name="Ussery D."/>
            <person name="vanKuyk P.A."/>
            <person name="Visser H."/>
            <person name="van de Vondervoort P.J."/>
            <person name="de Vries R.P."/>
            <person name="Walton J."/>
            <person name="Xiang X."/>
            <person name="Xiong Y."/>
            <person name="Zeng A.P."/>
            <person name="Brandt B.W."/>
            <person name="Cornell M.J."/>
            <person name="van den Hondel C.A."/>
            <person name="Visser J."/>
            <person name="Oliver S.G."/>
            <person name="Turner G."/>
        </authorList>
    </citation>
    <scope>GENOME REANNOTATION</scope>
    <source>
        <strain evidence="2">FGSC A4 / ATCC 38163 / CBS 112.46 / NRRL 194 / M139</strain>
    </source>
</reference>
<keyword evidence="2" id="KW-1185">Reference proteome</keyword>
<evidence type="ECO:0000313" key="1">
    <source>
        <dbReference type="EMBL" id="CBF84148.1"/>
    </source>
</evidence>
<sequence length="142" mass="15670">MTYKDSFGHPITSRKASLIVVYAYARRILAPVELWIELHTSPQTTRSPVPVCHLAYPPQRPPPARAVTAATKSHPVVSSSARAVSPLLLTSLAKRPKPLPDHLLASDIRSVKILDNKNLNIFDHKIRATVDRDRTAAHSITS</sequence>
<dbReference type="HOGENOM" id="CLU_1815757_0_0_1"/>
<dbReference type="InParanoid" id="Q5B9Q8"/>
<gene>
    <name evidence="1" type="ORF">ANIA_02722</name>
</gene>
<dbReference type="RefSeq" id="XP_660326.1">
    <property type="nucleotide sequence ID" value="XM_655234.1"/>
</dbReference>
<dbReference type="VEuPathDB" id="FungiDB:AN2722"/>
<dbReference type="Proteomes" id="UP000000560">
    <property type="component" value="Chromosome VI"/>
</dbReference>
<accession>C8VK06</accession>
<proteinExistence type="predicted"/>
<dbReference type="GeneID" id="2873769"/>
<organism evidence="1 2">
    <name type="scientific">Emericella nidulans (strain FGSC A4 / ATCC 38163 / CBS 112.46 / NRRL 194 / M139)</name>
    <name type="common">Aspergillus nidulans</name>
    <dbReference type="NCBI Taxonomy" id="227321"/>
    <lineage>
        <taxon>Eukaryota</taxon>
        <taxon>Fungi</taxon>
        <taxon>Dikarya</taxon>
        <taxon>Ascomycota</taxon>
        <taxon>Pezizomycotina</taxon>
        <taxon>Eurotiomycetes</taxon>
        <taxon>Eurotiomycetidae</taxon>
        <taxon>Eurotiales</taxon>
        <taxon>Aspergillaceae</taxon>
        <taxon>Aspergillus</taxon>
        <taxon>Aspergillus subgen. Nidulantes</taxon>
    </lineage>
</organism>
<dbReference type="AlphaFoldDB" id="Q5B9Q8"/>
<reference evidence="2" key="1">
    <citation type="journal article" date="2005" name="Nature">
        <title>Sequencing of Aspergillus nidulans and comparative analysis with A. fumigatus and A. oryzae.</title>
        <authorList>
            <person name="Galagan J.E."/>
            <person name="Calvo S.E."/>
            <person name="Cuomo C."/>
            <person name="Ma L.J."/>
            <person name="Wortman J.R."/>
            <person name="Batzoglou S."/>
            <person name="Lee S.I."/>
            <person name="Basturkmen M."/>
            <person name="Spevak C.C."/>
            <person name="Clutterbuck J."/>
            <person name="Kapitonov V."/>
            <person name="Jurka J."/>
            <person name="Scazzocchio C."/>
            <person name="Farman M."/>
            <person name="Butler J."/>
            <person name="Purcell S."/>
            <person name="Harris S."/>
            <person name="Braus G.H."/>
            <person name="Draht O."/>
            <person name="Busch S."/>
            <person name="D'Enfert C."/>
            <person name="Bouchier C."/>
            <person name="Goldman G.H."/>
            <person name="Bell-Pedersen D."/>
            <person name="Griffiths-Jones S."/>
            <person name="Doonan J.H."/>
            <person name="Yu J."/>
            <person name="Vienken K."/>
            <person name="Pain A."/>
            <person name="Freitag M."/>
            <person name="Selker E.U."/>
            <person name="Archer D.B."/>
            <person name="Penalva M.A."/>
            <person name="Oakley B.R."/>
            <person name="Momany M."/>
            <person name="Tanaka T."/>
            <person name="Kumagai T."/>
            <person name="Asai K."/>
            <person name="Machida M."/>
            <person name="Nierman W.C."/>
            <person name="Denning D.W."/>
            <person name="Caddick M."/>
            <person name="Hynes M."/>
            <person name="Paoletti M."/>
            <person name="Fischer R."/>
            <person name="Miller B."/>
            <person name="Dyer P."/>
            <person name="Sachs M.S."/>
            <person name="Osmani S.A."/>
            <person name="Birren B.W."/>
        </authorList>
    </citation>
    <scope>NUCLEOTIDE SEQUENCE [LARGE SCALE GENOMIC DNA]</scope>
    <source>
        <strain evidence="2">FGSC A4 / ATCC 38163 / CBS 112.46 / NRRL 194 / M139</strain>
    </source>
</reference>
<accession>Q5B9Q8</accession>